<dbReference type="KEGG" id="stri:C7M71_017775"/>
<dbReference type="EMBL" id="CP031264">
    <property type="protein sequence ID" value="AXI81483.1"/>
    <property type="molecule type" value="Genomic_DNA"/>
</dbReference>
<organism evidence="1 2">
    <name type="scientific">Peterkaempfera bronchialis</name>
    <dbReference type="NCBI Taxonomy" id="2126346"/>
    <lineage>
        <taxon>Bacteria</taxon>
        <taxon>Bacillati</taxon>
        <taxon>Actinomycetota</taxon>
        <taxon>Actinomycetes</taxon>
        <taxon>Kitasatosporales</taxon>
        <taxon>Streptomycetaceae</taxon>
        <taxon>Peterkaempfera</taxon>
    </lineage>
</organism>
<dbReference type="OrthoDB" id="3855669at2"/>
<dbReference type="Proteomes" id="UP000249340">
    <property type="component" value="Chromosome"/>
</dbReference>
<reference evidence="2" key="1">
    <citation type="submission" date="2018-07" db="EMBL/GenBank/DDBJ databases">
        <title>Streptacidiphilus bronchialis DSM 106435 chromosome.</title>
        <authorList>
            <person name="Batra D."/>
            <person name="Gulvik C.A."/>
        </authorList>
    </citation>
    <scope>NUCLEOTIDE SEQUENCE [LARGE SCALE GENOMIC DNA]</scope>
    <source>
        <strain evidence="2">DSM 106435</strain>
    </source>
</reference>
<keyword evidence="2" id="KW-1185">Reference proteome</keyword>
<evidence type="ECO:0000313" key="1">
    <source>
        <dbReference type="EMBL" id="AXI81483.1"/>
    </source>
</evidence>
<name>A0A345T678_9ACTN</name>
<accession>A0A345T678</accession>
<protein>
    <submittedName>
        <fullName evidence="1">Uncharacterized protein</fullName>
    </submittedName>
</protein>
<dbReference type="AlphaFoldDB" id="A0A345T678"/>
<gene>
    <name evidence="1" type="ORF">C7M71_017775</name>
</gene>
<evidence type="ECO:0000313" key="2">
    <source>
        <dbReference type="Proteomes" id="UP000249340"/>
    </source>
</evidence>
<proteinExistence type="predicted"/>
<sequence>MASDSGKGFRGQEPPEVGTVMVDTRTGRVGEYRGSVGGRWMLRPQGGGCEWPVKPELVRTALLSDRLAPEVARLNALSRGAAV</sequence>